<evidence type="ECO:0000313" key="2">
    <source>
        <dbReference type="EMBL" id="KHN98848.1"/>
    </source>
</evidence>
<dbReference type="HOGENOM" id="CLU_1262365_0_0_1"/>
<dbReference type="EMBL" id="AZHE01000006">
    <property type="protein sequence ID" value="KHN98848.1"/>
    <property type="molecule type" value="Genomic_DNA"/>
</dbReference>
<protein>
    <submittedName>
        <fullName evidence="2">Uncharacterized protein</fullName>
    </submittedName>
</protein>
<dbReference type="Proteomes" id="UP000030816">
    <property type="component" value="Unassembled WGS sequence"/>
</dbReference>
<dbReference type="PANTHER" id="PTHR17178:SF0">
    <property type="entry name" value="SERGLYCIN"/>
    <property type="match status" value="1"/>
</dbReference>
<dbReference type="RefSeq" id="XP_040679914.1">
    <property type="nucleotide sequence ID" value="XM_040822109.1"/>
</dbReference>
<proteinExistence type="predicted"/>
<dbReference type="PANTHER" id="PTHR17178">
    <property type="entry name" value="SECRETORY GRANULE PROTEOGLYCAN CORE PROTEIN"/>
    <property type="match status" value="1"/>
</dbReference>
<evidence type="ECO:0000256" key="1">
    <source>
        <dbReference type="SAM" id="MobiDB-lite"/>
    </source>
</evidence>
<feature type="compositionally biased region" description="Low complexity" evidence="1">
    <location>
        <begin position="93"/>
        <end position="148"/>
    </location>
</feature>
<organism evidence="2 3">
    <name type="scientific">Metarhizium album (strain ARSEF 1941)</name>
    <dbReference type="NCBI Taxonomy" id="1081103"/>
    <lineage>
        <taxon>Eukaryota</taxon>
        <taxon>Fungi</taxon>
        <taxon>Dikarya</taxon>
        <taxon>Ascomycota</taxon>
        <taxon>Pezizomycotina</taxon>
        <taxon>Sordariomycetes</taxon>
        <taxon>Hypocreomycetidae</taxon>
        <taxon>Hypocreales</taxon>
        <taxon>Clavicipitaceae</taxon>
        <taxon>Metarhizium</taxon>
    </lineage>
</organism>
<feature type="region of interest" description="Disordered" evidence="1">
    <location>
        <begin position="93"/>
        <end position="150"/>
    </location>
</feature>
<sequence>MGRAIPRLLADANKNFSVPLSGTSILAKFNSGNLSCIAQNSLVTFNGRSTRSARDEMLDKSKEQANFARNIEEFPVLPIITLVPTTTTTVTVAPTLGQKSTTSETSSASPQSTQATMPPTTPAESSLASIFSSSSSRMSRPPASTTSRAPASLFPLTEEVRDFARVAILYILQEQSVEKASSSQTILQQLFSSDITEQEASNVDLGNGNNINLASRSVNIGSGPVGSKNV</sequence>
<dbReference type="GeneID" id="63737765"/>
<dbReference type="OrthoDB" id="283575at2759"/>
<keyword evidence="3" id="KW-1185">Reference proteome</keyword>
<name>A0A0B2WXT9_METAS</name>
<accession>A0A0B2WXT9</accession>
<reference evidence="2 3" key="1">
    <citation type="journal article" date="2014" name="Proc. Natl. Acad. Sci. U.S.A.">
        <title>Trajectory and genomic determinants of fungal-pathogen speciation and host adaptation.</title>
        <authorList>
            <person name="Hu X."/>
            <person name="Xiao G."/>
            <person name="Zheng P."/>
            <person name="Shang Y."/>
            <person name="Su Y."/>
            <person name="Zhang X."/>
            <person name="Liu X."/>
            <person name="Zhan S."/>
            <person name="St Leger R.J."/>
            <person name="Wang C."/>
        </authorList>
    </citation>
    <scope>NUCLEOTIDE SEQUENCE [LARGE SCALE GENOMIC DNA]</scope>
    <source>
        <strain evidence="2 3">ARSEF 1941</strain>
    </source>
</reference>
<gene>
    <name evidence="2" type="ORF">MAM_03310</name>
</gene>
<dbReference type="STRING" id="1081103.A0A0B2WXT9"/>
<comment type="caution">
    <text evidence="2">The sequence shown here is derived from an EMBL/GenBank/DDBJ whole genome shotgun (WGS) entry which is preliminary data.</text>
</comment>
<evidence type="ECO:0000313" key="3">
    <source>
        <dbReference type="Proteomes" id="UP000030816"/>
    </source>
</evidence>
<dbReference type="AlphaFoldDB" id="A0A0B2WXT9"/>